<dbReference type="GO" id="GO:1901222">
    <property type="term" value="P:regulation of non-canonical NF-kappaB signal transduction"/>
    <property type="evidence" value="ECO:0007669"/>
    <property type="project" value="InterPro"/>
</dbReference>
<reference evidence="2 3" key="1">
    <citation type="submission" date="2018-07" db="EMBL/GenBank/DDBJ databases">
        <title>A high quality draft genome assembly of the barn swallow (H. rustica rustica).</title>
        <authorList>
            <person name="Formenti G."/>
            <person name="Chiara M."/>
            <person name="Poveda L."/>
            <person name="Francoijs K.-J."/>
            <person name="Bonisoli-Alquati A."/>
            <person name="Canova L."/>
            <person name="Gianfranceschi L."/>
            <person name="Horner D.S."/>
            <person name="Saino N."/>
        </authorList>
    </citation>
    <scope>NUCLEOTIDE SEQUENCE [LARGE SCALE GENOMIC DNA]</scope>
    <source>
        <strain evidence="2">Chelidonia</strain>
        <tissue evidence="2">Blood</tissue>
    </source>
</reference>
<protein>
    <recommendedName>
        <fullName evidence="4">AKIP1 protein</fullName>
    </recommendedName>
</protein>
<evidence type="ECO:0000256" key="1">
    <source>
        <dbReference type="SAM" id="MobiDB-lite"/>
    </source>
</evidence>
<proteinExistence type="predicted"/>
<organism evidence="2 3">
    <name type="scientific">Hirundo rustica rustica</name>
    <dbReference type="NCBI Taxonomy" id="333673"/>
    <lineage>
        <taxon>Eukaryota</taxon>
        <taxon>Metazoa</taxon>
        <taxon>Chordata</taxon>
        <taxon>Craniata</taxon>
        <taxon>Vertebrata</taxon>
        <taxon>Euteleostomi</taxon>
        <taxon>Archelosauria</taxon>
        <taxon>Archosauria</taxon>
        <taxon>Dinosauria</taxon>
        <taxon>Saurischia</taxon>
        <taxon>Theropoda</taxon>
        <taxon>Coelurosauria</taxon>
        <taxon>Aves</taxon>
        <taxon>Neognathae</taxon>
        <taxon>Neoaves</taxon>
        <taxon>Telluraves</taxon>
        <taxon>Australaves</taxon>
        <taxon>Passeriformes</taxon>
        <taxon>Sylvioidea</taxon>
        <taxon>Hirundinidae</taxon>
        <taxon>Hirundo</taxon>
    </lineage>
</organism>
<evidence type="ECO:0000313" key="2">
    <source>
        <dbReference type="EMBL" id="RMC12230.1"/>
    </source>
</evidence>
<dbReference type="STRING" id="333673.A0A3M0KMM9"/>
<evidence type="ECO:0008006" key="4">
    <source>
        <dbReference type="Google" id="ProtNLM"/>
    </source>
</evidence>
<dbReference type="InterPro" id="IPR033214">
    <property type="entry name" value="AKIP1"/>
</dbReference>
<keyword evidence="3" id="KW-1185">Reference proteome</keyword>
<dbReference type="OrthoDB" id="5945634at2759"/>
<dbReference type="PANTHER" id="PTHR14330">
    <property type="entry name" value="A-KINASE-INTERACTING PROTEIN 1"/>
    <property type="match status" value="1"/>
</dbReference>
<gene>
    <name evidence="2" type="ORF">DUI87_09741</name>
</gene>
<dbReference type="PANTHER" id="PTHR14330:SF2">
    <property type="entry name" value="A-KINASE-INTERACTING PROTEIN 1"/>
    <property type="match status" value="1"/>
</dbReference>
<comment type="caution">
    <text evidence="2">The sequence shown here is derived from an EMBL/GenBank/DDBJ whole genome shotgun (WGS) entry which is preliminary data.</text>
</comment>
<sequence length="176" mass="19653">MSLVAGRRSGKPQCGVRFDCEADERRLKGMRGEGSPRTRPKGNVHDAPARGLTTFTVKIRLQFYSLYGKGSGSEPVVPAEMKKFVAFGIMWQKYYGAIAVNKCKENEIQHFCKYHSKSIERETDSTEGKPRTSSKDFYIEVSPGTYSVTAISEDMVEQTHVVDINAGQTIDVTFTL</sequence>
<dbReference type="Gene3D" id="2.60.40.1120">
    <property type="entry name" value="Carboxypeptidase-like, regulatory domain"/>
    <property type="match status" value="1"/>
</dbReference>
<dbReference type="Proteomes" id="UP000269221">
    <property type="component" value="Unassembled WGS sequence"/>
</dbReference>
<name>A0A3M0KMM9_HIRRU</name>
<dbReference type="GO" id="GO:0005654">
    <property type="term" value="C:nucleoplasm"/>
    <property type="evidence" value="ECO:0007669"/>
    <property type="project" value="TreeGrafter"/>
</dbReference>
<dbReference type="AlphaFoldDB" id="A0A3M0KMM9"/>
<accession>A0A3M0KMM9</accession>
<dbReference type="EMBL" id="QRBI01000106">
    <property type="protein sequence ID" value="RMC12230.1"/>
    <property type="molecule type" value="Genomic_DNA"/>
</dbReference>
<evidence type="ECO:0000313" key="3">
    <source>
        <dbReference type="Proteomes" id="UP000269221"/>
    </source>
</evidence>
<feature type="region of interest" description="Disordered" evidence="1">
    <location>
        <begin position="28"/>
        <end position="47"/>
    </location>
</feature>